<evidence type="ECO:0000313" key="1">
    <source>
        <dbReference type="EMBL" id="AFY01976.1"/>
    </source>
</evidence>
<gene>
    <name evidence="1" type="ORF">Bdt_2293</name>
</gene>
<name>K7YQ77_BDEBC</name>
<dbReference type="EMBL" id="CP002930">
    <property type="protein sequence ID" value="AFY01976.1"/>
    <property type="molecule type" value="Genomic_DNA"/>
</dbReference>
<dbReference type="KEGG" id="bbat:Bdt_2293"/>
<proteinExistence type="predicted"/>
<evidence type="ECO:0000313" key="2">
    <source>
        <dbReference type="Proteomes" id="UP000010074"/>
    </source>
</evidence>
<dbReference type="STRING" id="1069642.Bdt_2293"/>
<dbReference type="AlphaFoldDB" id="K7YQ77"/>
<dbReference type="Proteomes" id="UP000010074">
    <property type="component" value="Chromosome"/>
</dbReference>
<reference evidence="1 2" key="1">
    <citation type="journal article" date="2012" name="BMC Genomics">
        <title>Genome analysis of a simultaneously predatory and prey-independent, novel Bdellovibrio bacteriovorus from the River Tiber, supports in silico predictions of both ancient and recent lateral gene transfer from diverse bacteria.</title>
        <authorList>
            <person name="Hobley L."/>
            <person name="Lerner T.R."/>
            <person name="Williams L.E."/>
            <person name="Lambert C."/>
            <person name="Till R."/>
            <person name="Milner D.S."/>
            <person name="Basford S.M."/>
            <person name="Capeness M.J."/>
            <person name="Fenton A.K."/>
            <person name="Atterbury R.J."/>
            <person name="Harris M.A."/>
            <person name="Sockett R.E."/>
        </authorList>
    </citation>
    <scope>NUCLEOTIDE SEQUENCE [LARGE SCALE GENOMIC DNA]</scope>
    <source>
        <strain evidence="1 2">Tiberius</strain>
    </source>
</reference>
<protein>
    <submittedName>
        <fullName evidence="1">Uncharacterized protein</fullName>
    </submittedName>
</protein>
<organism evidence="1 2">
    <name type="scientific">Bdellovibrio bacteriovorus str. Tiberius</name>
    <dbReference type="NCBI Taxonomy" id="1069642"/>
    <lineage>
        <taxon>Bacteria</taxon>
        <taxon>Pseudomonadati</taxon>
        <taxon>Bdellovibrionota</taxon>
        <taxon>Bdellovibrionia</taxon>
        <taxon>Bdellovibrionales</taxon>
        <taxon>Pseudobdellovibrionaceae</taxon>
        <taxon>Bdellovibrio</taxon>
    </lineage>
</organism>
<sequence>MVQHTSQVRQYPWIVSSVPAQNLSNSWRHLDLL</sequence>
<accession>K7YQ77</accession>
<dbReference type="HOGENOM" id="CLU_3380717_0_0_7"/>